<accession>A0A7W9YKT6</accession>
<name>A0A7W9YKT6_9ACTN</name>
<dbReference type="Gene3D" id="2.30.110.10">
    <property type="entry name" value="Electron Transport, Fmn-binding Protein, Chain A"/>
    <property type="match status" value="1"/>
</dbReference>
<dbReference type="InterPro" id="IPR012349">
    <property type="entry name" value="Split_barrel_FMN-bd"/>
</dbReference>
<dbReference type="SUPFAM" id="SSF50475">
    <property type="entry name" value="FMN-binding split barrel"/>
    <property type="match status" value="1"/>
</dbReference>
<dbReference type="AlphaFoldDB" id="A0A7W9YKT6"/>
<reference evidence="1 2" key="1">
    <citation type="submission" date="2020-08" db="EMBL/GenBank/DDBJ databases">
        <title>Sequencing the genomes of 1000 actinobacteria strains.</title>
        <authorList>
            <person name="Klenk H.-P."/>
        </authorList>
    </citation>
    <scope>NUCLEOTIDE SEQUENCE [LARGE SCALE GENOMIC DNA]</scope>
    <source>
        <strain evidence="1 2">DSM 46659</strain>
    </source>
</reference>
<gene>
    <name evidence="1" type="ORF">HNR23_004073</name>
</gene>
<keyword evidence="2" id="KW-1185">Reference proteome</keyword>
<dbReference type="EMBL" id="JACHDS010000001">
    <property type="protein sequence ID" value="MBB6174013.1"/>
    <property type="molecule type" value="Genomic_DNA"/>
</dbReference>
<evidence type="ECO:0000313" key="1">
    <source>
        <dbReference type="EMBL" id="MBB6174013.1"/>
    </source>
</evidence>
<sequence length="93" mass="10481">MVIRRVDRPIASQRLAELARELLDASRLCAISTVSPQDRAHINTAYFAWTPEFDLVWLSDPRARHSGNVRMRSTVAVAVYDSHQAWGQSDCGL</sequence>
<dbReference type="Proteomes" id="UP000546642">
    <property type="component" value="Unassembled WGS sequence"/>
</dbReference>
<protein>
    <submittedName>
        <fullName evidence="1">Nitroimidazol reductase NimA-like FMN-containing flavoprotein (Pyridoxamine 5'-phosphate oxidase superfamily)</fullName>
    </submittedName>
</protein>
<organism evidence="1 2">
    <name type="scientific">Nocardiopsis mwathae</name>
    <dbReference type="NCBI Taxonomy" id="1472723"/>
    <lineage>
        <taxon>Bacteria</taxon>
        <taxon>Bacillati</taxon>
        <taxon>Actinomycetota</taxon>
        <taxon>Actinomycetes</taxon>
        <taxon>Streptosporangiales</taxon>
        <taxon>Nocardiopsidaceae</taxon>
        <taxon>Nocardiopsis</taxon>
    </lineage>
</organism>
<proteinExistence type="predicted"/>
<evidence type="ECO:0000313" key="2">
    <source>
        <dbReference type="Proteomes" id="UP000546642"/>
    </source>
</evidence>
<comment type="caution">
    <text evidence="1">The sequence shown here is derived from an EMBL/GenBank/DDBJ whole genome shotgun (WGS) entry which is preliminary data.</text>
</comment>